<dbReference type="GO" id="GO:0005737">
    <property type="term" value="C:cytoplasm"/>
    <property type="evidence" value="ECO:0007669"/>
    <property type="project" value="UniProtKB-SubCell"/>
</dbReference>
<dbReference type="STRING" id="1802555.A2755_00395"/>
<dbReference type="GO" id="GO:0009380">
    <property type="term" value="C:excinuclease repair complex"/>
    <property type="evidence" value="ECO:0007669"/>
    <property type="project" value="InterPro"/>
</dbReference>
<dbReference type="Pfam" id="PF12344">
    <property type="entry name" value="UvrB"/>
    <property type="match status" value="1"/>
</dbReference>
<dbReference type="Pfam" id="PF17757">
    <property type="entry name" value="UvrB_inter"/>
    <property type="match status" value="1"/>
</dbReference>
<evidence type="ECO:0000256" key="9">
    <source>
        <dbReference type="ARBA" id="ARBA00023204"/>
    </source>
</evidence>
<keyword evidence="9" id="KW-0234">DNA repair</keyword>
<feature type="domain" description="Helicase C-terminal" evidence="15">
    <location>
        <begin position="426"/>
        <end position="588"/>
    </location>
</feature>
<dbReference type="PROSITE" id="PS51192">
    <property type="entry name" value="HELICASE_ATP_BIND_1"/>
    <property type="match status" value="1"/>
</dbReference>
<dbReference type="InterPro" id="IPR041471">
    <property type="entry name" value="UvrB_inter"/>
</dbReference>
<evidence type="ECO:0000256" key="5">
    <source>
        <dbReference type="ARBA" id="ARBA00022763"/>
    </source>
</evidence>
<dbReference type="InterPro" id="IPR027417">
    <property type="entry name" value="P-loop_NTPase"/>
</dbReference>
<comment type="subunit">
    <text evidence="10">Forms a heterotetramer with UvrA during the search for lesions. Interacts with UvrC in an incision complex.</text>
</comment>
<evidence type="ECO:0000256" key="3">
    <source>
        <dbReference type="ARBA" id="ARBA00022490"/>
    </source>
</evidence>
<comment type="subcellular location">
    <subcellularLocation>
        <location evidence="1">Cytoplasm</location>
    </subcellularLocation>
</comment>
<evidence type="ECO:0000256" key="8">
    <source>
        <dbReference type="ARBA" id="ARBA00022881"/>
    </source>
</evidence>
<dbReference type="SMART" id="SM00487">
    <property type="entry name" value="DEXDc"/>
    <property type="match status" value="1"/>
</dbReference>
<keyword evidence="6" id="KW-0228">DNA excision</keyword>
<evidence type="ECO:0000256" key="6">
    <source>
        <dbReference type="ARBA" id="ARBA00022769"/>
    </source>
</evidence>
<evidence type="ECO:0000256" key="10">
    <source>
        <dbReference type="ARBA" id="ARBA00026033"/>
    </source>
</evidence>
<keyword evidence="5" id="KW-0227">DNA damage</keyword>
<protein>
    <recommendedName>
        <fullName evidence="11">UvrABC system protein B</fullName>
    </recommendedName>
</protein>
<feature type="coiled-coil region" evidence="12">
    <location>
        <begin position="260"/>
        <end position="287"/>
    </location>
</feature>
<keyword evidence="12" id="KW-0175">Coiled coil</keyword>
<dbReference type="InterPro" id="IPR006935">
    <property type="entry name" value="Helicase/UvrB_N"/>
</dbReference>
<dbReference type="InterPro" id="IPR001650">
    <property type="entry name" value="Helicase_C-like"/>
</dbReference>
<dbReference type="PROSITE" id="PS50151">
    <property type="entry name" value="UVR"/>
    <property type="match status" value="1"/>
</dbReference>
<dbReference type="GO" id="GO:0005524">
    <property type="term" value="F:ATP binding"/>
    <property type="evidence" value="ECO:0007669"/>
    <property type="project" value="UniProtKB-KW"/>
</dbReference>
<evidence type="ECO:0000256" key="4">
    <source>
        <dbReference type="ARBA" id="ARBA00022741"/>
    </source>
</evidence>
<dbReference type="InterPro" id="IPR014001">
    <property type="entry name" value="Helicase_ATP-bd"/>
</dbReference>
<dbReference type="Gene3D" id="3.40.50.300">
    <property type="entry name" value="P-loop containing nucleotide triphosphate hydrolases"/>
    <property type="match status" value="3"/>
</dbReference>
<evidence type="ECO:0000256" key="11">
    <source>
        <dbReference type="ARBA" id="ARBA00029504"/>
    </source>
</evidence>
<dbReference type="GO" id="GO:0004518">
    <property type="term" value="F:nuclease activity"/>
    <property type="evidence" value="ECO:0007669"/>
    <property type="project" value="UniProtKB-KW"/>
</dbReference>
<evidence type="ECO:0000256" key="1">
    <source>
        <dbReference type="ARBA" id="ARBA00004496"/>
    </source>
</evidence>
<dbReference type="Proteomes" id="UP000177029">
    <property type="component" value="Unassembled WGS sequence"/>
</dbReference>
<keyword evidence="3" id="KW-0963">Cytoplasm</keyword>
<dbReference type="SUPFAM" id="SSF46600">
    <property type="entry name" value="C-terminal UvrC-binding domain of UvrB"/>
    <property type="match status" value="1"/>
</dbReference>
<dbReference type="CDD" id="cd17916">
    <property type="entry name" value="DEXHc_UvrB"/>
    <property type="match status" value="1"/>
</dbReference>
<dbReference type="PROSITE" id="PS51194">
    <property type="entry name" value="HELICASE_CTER"/>
    <property type="match status" value="1"/>
</dbReference>
<keyword evidence="7" id="KW-0067">ATP-binding</keyword>
<reference evidence="16 17" key="1">
    <citation type="journal article" date="2016" name="Nat. Commun.">
        <title>Thousands of microbial genomes shed light on interconnected biogeochemical processes in an aquifer system.</title>
        <authorList>
            <person name="Anantharaman K."/>
            <person name="Brown C.T."/>
            <person name="Hug L.A."/>
            <person name="Sharon I."/>
            <person name="Castelle C.J."/>
            <person name="Probst A.J."/>
            <person name="Thomas B.C."/>
            <person name="Singh A."/>
            <person name="Wilkins M.J."/>
            <person name="Karaoz U."/>
            <person name="Brodie E.L."/>
            <person name="Williams K.H."/>
            <person name="Hubbard S.S."/>
            <person name="Banfield J.F."/>
        </authorList>
    </citation>
    <scope>NUCLEOTIDE SEQUENCE [LARGE SCALE GENOMIC DNA]</scope>
</reference>
<evidence type="ECO:0000259" key="13">
    <source>
        <dbReference type="PROSITE" id="PS50151"/>
    </source>
</evidence>
<dbReference type="PANTHER" id="PTHR24029:SF0">
    <property type="entry name" value="UVRABC SYSTEM PROTEIN B"/>
    <property type="match status" value="1"/>
</dbReference>
<dbReference type="InterPro" id="IPR004807">
    <property type="entry name" value="UvrB"/>
</dbReference>
<evidence type="ECO:0000259" key="14">
    <source>
        <dbReference type="PROSITE" id="PS51192"/>
    </source>
</evidence>
<keyword evidence="8" id="KW-0267">Excision nuclease</keyword>
<sequence>MFHTIKGPKPAGDQPKAIKELVLGFKKDNRYQTLLGVTGSGKTLTMAHVIKELQKPTLVISHNKTLAAQLYEEFKNYFPKDNVRYFVSYYDYYQPEAYLPNSDTYIEKTADINKEIEQLRHAAANSILQHRNTIIIASVSCIYNLGSPQTFKSLAMQIEVGQEMTKKELLRRLISSLQYERNEFDFWHGNIRQRDEYIDVWPPGGELFYRVKILGNEIREILETQAPFGASKPVKAFTLFPAKFWISEEHMREVAISNIQLDLQKQLDELQNKKKFLEAERLKRRTKYDLALIKEVGWCKGIENYTRYFESRKEGTAPYTLMDYFPKDFLTIIDESHMTVPQVRGMYNGDKARKETLVEYGFRLPSALDNRPLKFEEFSKKMHQCLFVSATPAEYEREKSAHIAEQIVRPTFLLDPEIEIRKTAGQVPDVIHEIEARVAKKERVLVTVLTKRLSEALAAHLKEKKIKAAFLHSEIETLERPKILMDLRKGVYDVLVGINLLREGLDLPEVSLVAILDADKEGFLRDTRSFIQISGRAARHINGHVIMYADKITKSIKEALSETARRRSVQEAYNKKNKKIPAQIIKEIRYTLEEDIDKEELKDIKKEYVRDYYKELKQKLELAQRNLQFEKAAKIQEQLKVLRKK</sequence>
<dbReference type="Pfam" id="PF00271">
    <property type="entry name" value="Helicase_C"/>
    <property type="match status" value="1"/>
</dbReference>
<dbReference type="NCBIfam" id="NF003673">
    <property type="entry name" value="PRK05298.1"/>
    <property type="match status" value="1"/>
</dbReference>
<dbReference type="GO" id="GO:0003677">
    <property type="term" value="F:DNA binding"/>
    <property type="evidence" value="ECO:0007669"/>
    <property type="project" value="InterPro"/>
</dbReference>
<comment type="caution">
    <text evidence="16">The sequence shown here is derived from an EMBL/GenBank/DDBJ whole genome shotgun (WGS) entry which is preliminary data.</text>
</comment>
<evidence type="ECO:0000313" key="16">
    <source>
        <dbReference type="EMBL" id="OGM92542.1"/>
    </source>
</evidence>
<evidence type="ECO:0000313" key="17">
    <source>
        <dbReference type="Proteomes" id="UP000177029"/>
    </source>
</evidence>
<dbReference type="SUPFAM" id="SSF52540">
    <property type="entry name" value="P-loop containing nucleoside triphosphate hydrolases"/>
    <property type="match status" value="2"/>
</dbReference>
<dbReference type="EMBL" id="MGIP01000001">
    <property type="protein sequence ID" value="OGM92542.1"/>
    <property type="molecule type" value="Genomic_DNA"/>
</dbReference>
<evidence type="ECO:0000256" key="2">
    <source>
        <dbReference type="ARBA" id="ARBA00008533"/>
    </source>
</evidence>
<evidence type="ECO:0000259" key="15">
    <source>
        <dbReference type="PROSITE" id="PS51194"/>
    </source>
</evidence>
<dbReference type="Pfam" id="PF04851">
    <property type="entry name" value="ResIII"/>
    <property type="match status" value="1"/>
</dbReference>
<proteinExistence type="inferred from homology"/>
<dbReference type="AlphaFoldDB" id="A0A1F8DVM4"/>
<comment type="similarity">
    <text evidence="2">Belongs to the UvrB family.</text>
</comment>
<dbReference type="SMART" id="SM00490">
    <property type="entry name" value="HELICc"/>
    <property type="match status" value="1"/>
</dbReference>
<accession>A0A1F8DVM4</accession>
<organism evidence="16 17">
    <name type="scientific">Candidatus Wolfebacteria bacterium RIFCSPHIGHO2_01_FULL_48_22</name>
    <dbReference type="NCBI Taxonomy" id="1802555"/>
    <lineage>
        <taxon>Bacteria</taxon>
        <taxon>Candidatus Wolfeibacteriota</taxon>
    </lineage>
</organism>
<dbReference type="NCBIfam" id="TIGR00631">
    <property type="entry name" value="uvrb"/>
    <property type="match status" value="1"/>
</dbReference>
<feature type="domain" description="Helicase ATP-binding" evidence="14">
    <location>
        <begin position="23"/>
        <end position="197"/>
    </location>
</feature>
<dbReference type="InterPro" id="IPR001943">
    <property type="entry name" value="UVR_dom"/>
</dbReference>
<feature type="domain" description="UVR" evidence="13">
    <location>
        <begin position="610"/>
        <end position="645"/>
    </location>
</feature>
<evidence type="ECO:0000256" key="12">
    <source>
        <dbReference type="SAM" id="Coils"/>
    </source>
</evidence>
<dbReference type="GO" id="GO:0016887">
    <property type="term" value="F:ATP hydrolysis activity"/>
    <property type="evidence" value="ECO:0007669"/>
    <property type="project" value="InterPro"/>
</dbReference>
<dbReference type="InterPro" id="IPR024759">
    <property type="entry name" value="UvrB_YAD/RRR_dom"/>
</dbReference>
<keyword evidence="4" id="KW-0547">Nucleotide-binding</keyword>
<dbReference type="InterPro" id="IPR036876">
    <property type="entry name" value="UVR_dom_sf"/>
</dbReference>
<dbReference type="PANTHER" id="PTHR24029">
    <property type="entry name" value="UVRABC SYSTEM PROTEIN B"/>
    <property type="match status" value="1"/>
</dbReference>
<name>A0A1F8DVM4_9BACT</name>
<dbReference type="GO" id="GO:0006289">
    <property type="term" value="P:nucleotide-excision repair"/>
    <property type="evidence" value="ECO:0007669"/>
    <property type="project" value="InterPro"/>
</dbReference>
<gene>
    <name evidence="16" type="ORF">A2755_00395</name>
</gene>
<evidence type="ECO:0000256" key="7">
    <source>
        <dbReference type="ARBA" id="ARBA00022840"/>
    </source>
</evidence>